<name>A0ABP4KCU5_9MICO</name>
<feature type="compositionally biased region" description="Basic and acidic residues" evidence="1">
    <location>
        <begin position="97"/>
        <end position="110"/>
    </location>
</feature>
<evidence type="ECO:0000313" key="3">
    <source>
        <dbReference type="Proteomes" id="UP001501285"/>
    </source>
</evidence>
<feature type="region of interest" description="Disordered" evidence="1">
    <location>
        <begin position="1"/>
        <end position="110"/>
    </location>
</feature>
<reference evidence="3" key="1">
    <citation type="journal article" date="2019" name="Int. J. Syst. Evol. Microbiol.">
        <title>The Global Catalogue of Microorganisms (GCM) 10K type strain sequencing project: providing services to taxonomists for standard genome sequencing and annotation.</title>
        <authorList>
            <consortium name="The Broad Institute Genomics Platform"/>
            <consortium name="The Broad Institute Genome Sequencing Center for Infectious Disease"/>
            <person name="Wu L."/>
            <person name="Ma J."/>
        </authorList>
    </citation>
    <scope>NUCLEOTIDE SEQUENCE [LARGE SCALE GENOMIC DNA]</scope>
    <source>
        <strain evidence="3">JCM 14283</strain>
    </source>
</reference>
<organism evidence="2 3">
    <name type="scientific">Terrabacter terrae</name>
    <dbReference type="NCBI Taxonomy" id="318434"/>
    <lineage>
        <taxon>Bacteria</taxon>
        <taxon>Bacillati</taxon>
        <taxon>Actinomycetota</taxon>
        <taxon>Actinomycetes</taxon>
        <taxon>Micrococcales</taxon>
        <taxon>Intrasporangiaceae</taxon>
        <taxon>Terrabacter</taxon>
    </lineage>
</organism>
<dbReference type="RefSeq" id="WP_343994449.1">
    <property type="nucleotide sequence ID" value="NZ_BAAANB010000069.1"/>
</dbReference>
<accession>A0ABP4KCU5</accession>
<evidence type="ECO:0000256" key="1">
    <source>
        <dbReference type="SAM" id="MobiDB-lite"/>
    </source>
</evidence>
<dbReference type="Proteomes" id="UP001501285">
    <property type="component" value="Unassembled WGS sequence"/>
</dbReference>
<feature type="compositionally biased region" description="Low complexity" evidence="1">
    <location>
        <begin position="1"/>
        <end position="22"/>
    </location>
</feature>
<sequence>MTNQPGNPANPAAGLAAAAVGAHGDGTEEHRTDEGVPVGAADAEEDRRRASGEEGDDEGSDGSLVGDVLEDAGFGGATGSGASSEDDGVPVGEADVEADRRRASGEDGSD</sequence>
<proteinExistence type="predicted"/>
<feature type="compositionally biased region" description="Basic and acidic residues" evidence="1">
    <location>
        <begin position="25"/>
        <end position="34"/>
    </location>
</feature>
<gene>
    <name evidence="2" type="ORF">GCM10009740_37910</name>
</gene>
<comment type="caution">
    <text evidence="2">The sequence shown here is derived from an EMBL/GenBank/DDBJ whole genome shotgun (WGS) entry which is preliminary data.</text>
</comment>
<protein>
    <submittedName>
        <fullName evidence="2">Uncharacterized protein</fullName>
    </submittedName>
</protein>
<dbReference type="EMBL" id="BAAANB010000069">
    <property type="protein sequence ID" value="GAA1501256.1"/>
    <property type="molecule type" value="Genomic_DNA"/>
</dbReference>
<evidence type="ECO:0000313" key="2">
    <source>
        <dbReference type="EMBL" id="GAA1501256.1"/>
    </source>
</evidence>
<keyword evidence="3" id="KW-1185">Reference proteome</keyword>